<dbReference type="Gene3D" id="3.30.750.70">
    <property type="entry name" value="4-hydroxybutyrate coenzyme like domains"/>
    <property type="match status" value="1"/>
</dbReference>
<dbReference type="Gene3D" id="3.40.1080.10">
    <property type="entry name" value="Glutaconate Coenzyme A-transferase"/>
    <property type="match status" value="1"/>
</dbReference>
<dbReference type="GO" id="GO:0016787">
    <property type="term" value="F:hydrolase activity"/>
    <property type="evidence" value="ECO:0007669"/>
    <property type="project" value="UniProtKB-KW"/>
</dbReference>
<dbReference type="InterPro" id="IPR026888">
    <property type="entry name" value="AcetylCoA_hyd_C"/>
</dbReference>
<dbReference type="Pfam" id="PF02550">
    <property type="entry name" value="AcetylCoA_hydro"/>
    <property type="match status" value="1"/>
</dbReference>
<dbReference type="Pfam" id="PF13336">
    <property type="entry name" value="AcetylCoA_hyd_C"/>
    <property type="match status" value="1"/>
</dbReference>
<evidence type="ECO:0000313" key="6">
    <source>
        <dbReference type="Proteomes" id="UP000031523"/>
    </source>
</evidence>
<dbReference type="PANTHER" id="PTHR21432">
    <property type="entry name" value="ACETYL-COA HYDROLASE-RELATED"/>
    <property type="match status" value="1"/>
</dbReference>
<evidence type="ECO:0000313" key="5">
    <source>
        <dbReference type="EMBL" id="AJE80444.1"/>
    </source>
</evidence>
<feature type="domain" description="Acetyl-CoA hydrolase/transferase N-terminal" evidence="3">
    <location>
        <begin position="66"/>
        <end position="161"/>
    </location>
</feature>
<dbReference type="GO" id="GO:0006083">
    <property type="term" value="P:acetate metabolic process"/>
    <property type="evidence" value="ECO:0007669"/>
    <property type="project" value="InterPro"/>
</dbReference>
<name>A0A0B5EGI8_STRA4</name>
<dbReference type="Gene3D" id="3.40.1080.20">
    <property type="entry name" value="Acetyl-CoA hydrolase/transferase C-terminal domain"/>
    <property type="match status" value="1"/>
</dbReference>
<dbReference type="InterPro" id="IPR038460">
    <property type="entry name" value="AcetylCoA_hyd_C_sf"/>
</dbReference>
<proteinExistence type="inferred from homology"/>
<keyword evidence="5" id="KW-0378">Hydrolase</keyword>
<feature type="domain" description="Acetyl-CoA hydrolase/transferase C-terminal" evidence="4">
    <location>
        <begin position="266"/>
        <end position="414"/>
    </location>
</feature>
<dbReference type="KEGG" id="sals:SLNWT_0068"/>
<dbReference type="SUPFAM" id="SSF100950">
    <property type="entry name" value="NagB/RpiA/CoA transferase-like"/>
    <property type="match status" value="2"/>
</dbReference>
<keyword evidence="2 5" id="KW-0808">Transferase</keyword>
<evidence type="ECO:0000259" key="4">
    <source>
        <dbReference type="Pfam" id="PF13336"/>
    </source>
</evidence>
<accession>A0A0B5EGI8</accession>
<dbReference type="GO" id="GO:0008775">
    <property type="term" value="F:acetate CoA-transferase activity"/>
    <property type="evidence" value="ECO:0007669"/>
    <property type="project" value="InterPro"/>
</dbReference>
<comment type="similarity">
    <text evidence="1">Belongs to the acetyl-CoA hydrolase/transferase family.</text>
</comment>
<protein>
    <submittedName>
        <fullName evidence="5">Acetyl-CoA hydrolase/transferase</fullName>
    </submittedName>
</protein>
<evidence type="ECO:0000259" key="3">
    <source>
        <dbReference type="Pfam" id="PF02550"/>
    </source>
</evidence>
<gene>
    <name evidence="5" type="ORF">SLNWT_0068</name>
</gene>
<evidence type="ECO:0000256" key="1">
    <source>
        <dbReference type="ARBA" id="ARBA00009632"/>
    </source>
</evidence>
<evidence type="ECO:0000256" key="2">
    <source>
        <dbReference type="ARBA" id="ARBA00022679"/>
    </source>
</evidence>
<reference evidence="5 6" key="1">
    <citation type="submission" date="2015-01" db="EMBL/GenBank/DDBJ databases">
        <title>Enhanced salinomycin production by adjusting the supply of polyketide extender units in Streptomyce albus DSM 41398.</title>
        <authorList>
            <person name="Lu C."/>
        </authorList>
    </citation>
    <scope>NUCLEOTIDE SEQUENCE [LARGE SCALE GENOMIC DNA]</scope>
    <source>
        <strain evidence="6">ATCC 21838 / DSM 41398 / FERM P-419 / JCM 4703 / NBRC 107858</strain>
    </source>
</reference>
<keyword evidence="6" id="KW-1185">Reference proteome</keyword>
<sequence length="422" mass="44747">MPDVITHPARLDMTRYIRPGDTVAWSQACAEPLTLTECLVAQRAQLGSLRCFLGIPASRTVGPQHADHLSFLSYCGSGSNRALYGAGALDIVPCHYSELPGLLARGPLRADVLLLQLAPADEDGNHSLGLAHDYLAEAVDTARVVIAEVNDQVPRTRGPRVLSPASLDVVVHTSRPPAELALRPADMRTARIAVQVAELVEDGATLQFGVGTLPEAVLRQLHGHRRLGVHSGMLSDAAADLMEAGVITNERKTLDRGRSVAGLLMGTRRLFRYADRNPAIELRETGYTHHPEVLAAQRRLTAINSAIEVDLTGQVNAEVAAGEYVGAVGGAVDFLRGAARSRGGLPIVALPSTAGERSRIVTTLSGPVSTARCDAGLVVTEYGVADLRGLPLRARQEALLAIAHPDHRSALEQALDTSGVPA</sequence>
<dbReference type="InterPro" id="IPR003702">
    <property type="entry name" value="ActCoA_hydro_N"/>
</dbReference>
<dbReference type="InterPro" id="IPR046433">
    <property type="entry name" value="ActCoA_hydro"/>
</dbReference>
<dbReference type="Proteomes" id="UP000031523">
    <property type="component" value="Chromosome"/>
</dbReference>
<organism evidence="5 6">
    <name type="scientific">Streptomyces albus (strain ATCC 21838 / DSM 41398 / FERM P-419 / JCM 4703 / NBRC 107858)</name>
    <dbReference type="NCBI Taxonomy" id="1081613"/>
    <lineage>
        <taxon>Bacteria</taxon>
        <taxon>Bacillati</taxon>
        <taxon>Actinomycetota</taxon>
        <taxon>Actinomycetes</taxon>
        <taxon>Kitasatosporales</taxon>
        <taxon>Streptomycetaceae</taxon>
        <taxon>Streptomyces</taxon>
    </lineage>
</organism>
<dbReference type="InterPro" id="IPR037171">
    <property type="entry name" value="NagB/RpiA_transferase-like"/>
</dbReference>
<dbReference type="PANTHER" id="PTHR21432:SF20">
    <property type="entry name" value="ACETYL-COA HYDROLASE"/>
    <property type="match status" value="1"/>
</dbReference>
<dbReference type="AlphaFoldDB" id="A0A0B5EGI8"/>
<dbReference type="EMBL" id="CP010519">
    <property type="protein sequence ID" value="AJE80444.1"/>
    <property type="molecule type" value="Genomic_DNA"/>
</dbReference>